<dbReference type="InterPro" id="IPR016897">
    <property type="entry name" value="SKP1"/>
</dbReference>
<dbReference type="InterPro" id="IPR036296">
    <property type="entry name" value="SKP1-like_dim_sf"/>
</dbReference>
<dbReference type="SMART" id="SM00512">
    <property type="entry name" value="Skp1"/>
    <property type="match status" value="1"/>
</dbReference>
<organism evidence="6 7">
    <name type="scientific">Solanum tuberosum</name>
    <name type="common">Potato</name>
    <dbReference type="NCBI Taxonomy" id="4113"/>
    <lineage>
        <taxon>Eukaryota</taxon>
        <taxon>Viridiplantae</taxon>
        <taxon>Streptophyta</taxon>
        <taxon>Embryophyta</taxon>
        <taxon>Tracheophyta</taxon>
        <taxon>Spermatophyta</taxon>
        <taxon>Magnoliopsida</taxon>
        <taxon>eudicotyledons</taxon>
        <taxon>Gunneridae</taxon>
        <taxon>Pentapetalae</taxon>
        <taxon>asterids</taxon>
        <taxon>lamiids</taxon>
        <taxon>Solanales</taxon>
        <taxon>Solanaceae</taxon>
        <taxon>Solanoideae</taxon>
        <taxon>Solaneae</taxon>
        <taxon>Solanum</taxon>
    </lineage>
</organism>
<evidence type="ECO:0000313" key="7">
    <source>
        <dbReference type="Proteomes" id="UP000826656"/>
    </source>
</evidence>
<gene>
    <name evidence="6" type="ORF">KY290_001605</name>
</gene>
<dbReference type="InterPro" id="IPR016073">
    <property type="entry name" value="Skp1_comp_POZ"/>
</dbReference>
<feature type="domain" description="SKP1 component dimerisation" evidence="4">
    <location>
        <begin position="67"/>
        <end position="112"/>
    </location>
</feature>
<evidence type="ECO:0000256" key="2">
    <source>
        <dbReference type="ARBA" id="ARBA00009993"/>
    </source>
</evidence>
<protein>
    <recommendedName>
        <fullName evidence="8">SKP1-like protein</fullName>
    </recommendedName>
</protein>
<dbReference type="InterPro" id="IPR011333">
    <property type="entry name" value="SKP1/BTB/POZ_sf"/>
</dbReference>
<evidence type="ECO:0000313" key="6">
    <source>
        <dbReference type="EMBL" id="KAH0782007.1"/>
    </source>
</evidence>
<evidence type="ECO:0008006" key="8">
    <source>
        <dbReference type="Google" id="ProtNLM"/>
    </source>
</evidence>
<evidence type="ECO:0000259" key="5">
    <source>
        <dbReference type="Pfam" id="PF03931"/>
    </source>
</evidence>
<dbReference type="InterPro" id="IPR016072">
    <property type="entry name" value="Skp1_comp_dimer"/>
</dbReference>
<evidence type="ECO:0000256" key="3">
    <source>
        <dbReference type="ARBA" id="ARBA00022786"/>
    </source>
</evidence>
<comment type="pathway">
    <text evidence="1">Protein modification; protein ubiquitination.</text>
</comment>
<keyword evidence="7" id="KW-1185">Reference proteome</keyword>
<dbReference type="Proteomes" id="UP000826656">
    <property type="component" value="Unassembled WGS sequence"/>
</dbReference>
<dbReference type="Gene3D" id="3.30.710.10">
    <property type="entry name" value="Potassium Channel Kv1.1, Chain A"/>
    <property type="match status" value="1"/>
</dbReference>
<proteinExistence type="inferred from homology"/>
<dbReference type="SUPFAM" id="SSF81382">
    <property type="entry name" value="Skp1 dimerisation domain-like"/>
    <property type="match status" value="1"/>
</dbReference>
<dbReference type="EMBL" id="JAIVGD010000001">
    <property type="protein sequence ID" value="KAH0782007.1"/>
    <property type="molecule type" value="Genomic_DNA"/>
</dbReference>
<comment type="similarity">
    <text evidence="2">Belongs to the SKP1 family.</text>
</comment>
<comment type="caution">
    <text evidence="6">The sequence shown here is derived from an EMBL/GenBank/DDBJ whole genome shotgun (WGS) entry which is preliminary data.</text>
</comment>
<name>A0ABQ7WMM4_SOLTU</name>
<dbReference type="Pfam" id="PF03931">
    <property type="entry name" value="Skp1_POZ"/>
    <property type="match status" value="1"/>
</dbReference>
<feature type="domain" description="SKP1 component POZ" evidence="5">
    <location>
        <begin position="5"/>
        <end position="58"/>
    </location>
</feature>
<keyword evidence="3" id="KW-0833">Ubl conjugation pathway</keyword>
<evidence type="ECO:0000259" key="4">
    <source>
        <dbReference type="Pfam" id="PF01466"/>
    </source>
</evidence>
<dbReference type="SUPFAM" id="SSF54695">
    <property type="entry name" value="POZ domain"/>
    <property type="match status" value="1"/>
</dbReference>
<accession>A0ABQ7WMM4</accession>
<reference evidence="6 7" key="1">
    <citation type="journal article" date="2021" name="bioRxiv">
        <title>Chromosome-scale and haplotype-resolved genome assembly of a tetraploid potato cultivar.</title>
        <authorList>
            <person name="Sun H."/>
            <person name="Jiao W.-B."/>
            <person name="Krause K."/>
            <person name="Campoy J.A."/>
            <person name="Goel M."/>
            <person name="Folz-Donahue K."/>
            <person name="Kukat C."/>
            <person name="Huettel B."/>
            <person name="Schneeberger K."/>
        </authorList>
    </citation>
    <scope>NUCLEOTIDE SEQUENCE [LARGE SCALE GENOMIC DNA]</scope>
    <source>
        <strain evidence="6">SolTubOtavaFocal</strain>
        <tissue evidence="6">Leaves</tissue>
    </source>
</reference>
<dbReference type="PANTHER" id="PTHR11165">
    <property type="entry name" value="SKP1"/>
    <property type="match status" value="1"/>
</dbReference>
<dbReference type="Pfam" id="PF01466">
    <property type="entry name" value="Skp1"/>
    <property type="match status" value="1"/>
</dbReference>
<dbReference type="InterPro" id="IPR001232">
    <property type="entry name" value="SKP1-like"/>
</dbReference>
<sequence>MSSEKFITLKTSDGDEFKFDETVAVRSEVIKDIVQDQDCASNIIPLSNVDGKIMTKVLLAAKNLDDKELRDVRSQEVVDRITGKIPEKIREEFGIVNDYTPEEEVRRENAWAFE</sequence>
<evidence type="ECO:0000256" key="1">
    <source>
        <dbReference type="ARBA" id="ARBA00004906"/>
    </source>
</evidence>